<dbReference type="RefSeq" id="WP_039139095.1">
    <property type="nucleotide sequence ID" value="NZ_JSVC01000009.1"/>
</dbReference>
<dbReference type="OrthoDB" id="9783370at2"/>
<comment type="caution">
    <text evidence="2">The sequence shown here is derived from an EMBL/GenBank/DDBJ whole genome shotgun (WGS) entry which is preliminary data.</text>
</comment>
<dbReference type="GO" id="GO:0016887">
    <property type="term" value="F:ATP hydrolysis activity"/>
    <property type="evidence" value="ECO:0007669"/>
    <property type="project" value="InterPro"/>
</dbReference>
<dbReference type="Proteomes" id="UP000031408">
    <property type="component" value="Unassembled WGS sequence"/>
</dbReference>
<proteinExistence type="predicted"/>
<dbReference type="SUPFAM" id="SSF52540">
    <property type="entry name" value="P-loop containing nucleoside triphosphate hydrolases"/>
    <property type="match status" value="1"/>
</dbReference>
<dbReference type="InterPro" id="IPR003959">
    <property type="entry name" value="ATPase_AAA_core"/>
</dbReference>
<accession>A0A0C1LHZ1</accession>
<name>A0A0C1LHZ1_9BACT</name>
<protein>
    <submittedName>
        <fullName evidence="2">ATPase</fullName>
    </submittedName>
</protein>
<dbReference type="InterPro" id="IPR027417">
    <property type="entry name" value="P-loop_NTPase"/>
</dbReference>
<dbReference type="Pfam" id="PF00004">
    <property type="entry name" value="AAA"/>
    <property type="match status" value="1"/>
</dbReference>
<organism evidence="2 3">
    <name type="scientific">Flavihumibacter solisilvae</name>
    <dbReference type="NCBI Taxonomy" id="1349421"/>
    <lineage>
        <taxon>Bacteria</taxon>
        <taxon>Pseudomonadati</taxon>
        <taxon>Bacteroidota</taxon>
        <taxon>Chitinophagia</taxon>
        <taxon>Chitinophagales</taxon>
        <taxon>Chitinophagaceae</taxon>
        <taxon>Flavihumibacter</taxon>
    </lineage>
</organism>
<dbReference type="GO" id="GO:0005524">
    <property type="term" value="F:ATP binding"/>
    <property type="evidence" value="ECO:0007669"/>
    <property type="project" value="InterPro"/>
</dbReference>
<evidence type="ECO:0000313" key="3">
    <source>
        <dbReference type="Proteomes" id="UP000031408"/>
    </source>
</evidence>
<keyword evidence="3" id="KW-1185">Reference proteome</keyword>
<dbReference type="AlphaFoldDB" id="A0A0C1LHZ1"/>
<dbReference type="CDD" id="cd00009">
    <property type="entry name" value="AAA"/>
    <property type="match status" value="1"/>
</dbReference>
<evidence type="ECO:0000313" key="2">
    <source>
        <dbReference type="EMBL" id="KIC94993.1"/>
    </source>
</evidence>
<dbReference type="InterPro" id="IPR003593">
    <property type="entry name" value="AAA+_ATPase"/>
</dbReference>
<gene>
    <name evidence="2" type="ORF">OI18_08895</name>
</gene>
<reference evidence="2 3" key="1">
    <citation type="submission" date="2014-11" db="EMBL/GenBank/DDBJ databases">
        <title>Genome sequence of Flavihumibacter solisilvae 3-3.</title>
        <authorList>
            <person name="Zhou G."/>
            <person name="Li M."/>
            <person name="Wang G."/>
        </authorList>
    </citation>
    <scope>NUCLEOTIDE SEQUENCE [LARGE SCALE GENOMIC DNA]</scope>
    <source>
        <strain evidence="2 3">3-3</strain>
    </source>
</reference>
<feature type="domain" description="AAA+ ATPase" evidence="1">
    <location>
        <begin position="32"/>
        <end position="193"/>
    </location>
</feature>
<dbReference type="PANTHER" id="PTHR42759:SF1">
    <property type="entry name" value="MAGNESIUM-CHELATASE SUBUNIT CHLD"/>
    <property type="match status" value="1"/>
</dbReference>
<dbReference type="STRING" id="1349421.OI18_08895"/>
<dbReference type="SMART" id="SM00382">
    <property type="entry name" value="AAA"/>
    <property type="match status" value="1"/>
</dbReference>
<dbReference type="PANTHER" id="PTHR42759">
    <property type="entry name" value="MOXR FAMILY PROTEIN"/>
    <property type="match status" value="1"/>
</dbReference>
<dbReference type="Gene3D" id="3.40.50.300">
    <property type="entry name" value="P-loop containing nucleotide triphosphate hydrolases"/>
    <property type="match status" value="1"/>
</dbReference>
<evidence type="ECO:0000259" key="1">
    <source>
        <dbReference type="SMART" id="SM00382"/>
    </source>
</evidence>
<dbReference type="InterPro" id="IPR050764">
    <property type="entry name" value="CbbQ/NirQ/NorQ/GpvN"/>
</dbReference>
<dbReference type="EMBL" id="JSVC01000009">
    <property type="protein sequence ID" value="KIC94993.1"/>
    <property type="molecule type" value="Genomic_DNA"/>
</dbReference>
<sequence>MIKLEDISGMMHANGYISDPQVAMSVFLSLQLEKPLLVEGPAGVGKTEIAKVMANVLQTDLIRLQCYEGLDATHALYEWNYQRQLLHLKITEHDTGTIEEKEKTIFGESFLLKRPLLEAITHTRKPVLLIDEIDRSDEEFESFLLEVLSDWQITIPETGTITATYIPQVILTGNRTRDLSDALRRRCLYLYIDYPDFEKELTIVKKKVPGINEKLALSITSFMQEVRRLKLEKIPGISETLDWAFALAALHLDHLDKTVIEQTLGVIIKDWKDTRQVQMSLSELMEKTGVHPRVQPT</sequence>